<dbReference type="OrthoDB" id="419768at2759"/>
<evidence type="ECO:0000259" key="2">
    <source>
        <dbReference type="PROSITE" id="PS50004"/>
    </source>
</evidence>
<proteinExistence type="predicted"/>
<dbReference type="CDD" id="cd00030">
    <property type="entry name" value="C2"/>
    <property type="match status" value="1"/>
</dbReference>
<dbReference type="InterPro" id="IPR000008">
    <property type="entry name" value="C2_dom"/>
</dbReference>
<dbReference type="SMART" id="SM00239">
    <property type="entry name" value="C2"/>
    <property type="match status" value="1"/>
</dbReference>
<feature type="domain" description="C2" evidence="2">
    <location>
        <begin position="1"/>
        <end position="118"/>
    </location>
</feature>
<protein>
    <recommendedName>
        <fullName evidence="2">C2 domain-containing protein</fullName>
    </recommendedName>
</protein>
<reference evidence="4" key="1">
    <citation type="journal article" date="2021" name="Proc. Natl. Acad. Sci. U.S.A.">
        <title>Three genomes in the algal genus Volvox reveal the fate of a haploid sex-determining region after a transition to homothallism.</title>
        <authorList>
            <person name="Yamamoto K."/>
            <person name="Hamaji T."/>
            <person name="Kawai-Toyooka H."/>
            <person name="Matsuzaki R."/>
            <person name="Takahashi F."/>
            <person name="Nishimura Y."/>
            <person name="Kawachi M."/>
            <person name="Noguchi H."/>
            <person name="Minakuchi Y."/>
            <person name="Umen J.G."/>
            <person name="Toyoda A."/>
            <person name="Nozaki H."/>
        </authorList>
    </citation>
    <scope>NUCLEOTIDE SEQUENCE</scope>
    <source>
        <strain evidence="4">NIES-3785</strain>
        <strain evidence="3">NIES-3786</strain>
    </source>
</reference>
<feature type="signal peptide" evidence="1">
    <location>
        <begin position="1"/>
        <end position="24"/>
    </location>
</feature>
<dbReference type="Pfam" id="PF00168">
    <property type="entry name" value="C2"/>
    <property type="match status" value="1"/>
</dbReference>
<dbReference type="PANTHER" id="PTHR47052">
    <property type="entry name" value="CONSERVED SERINE PROLINE-RICH PROTEIN (AFU_ORTHOLOGUE AFUA_2G01790)"/>
    <property type="match status" value="1"/>
</dbReference>
<dbReference type="InterPro" id="IPR035892">
    <property type="entry name" value="C2_domain_sf"/>
</dbReference>
<evidence type="ECO:0000256" key="1">
    <source>
        <dbReference type="SAM" id="SignalP"/>
    </source>
</evidence>
<sequence>DICFSIELLFHHVILMALCPGVVSVTIEFAEGLKDHDFIFRQSPYCIVSVGAQTYRTQVASQGGRNPVWNETFQFNVCNENDLMIEVKDCEMGRDPNLGNAAVNLSNVRQMGRDRQQVPVISTHHQVQHGLLSVALSFQPDMYGGMMMGGQQQPMYGGMMMGAQQQPMYGGGGMMGPQQGGASGLVVVEEGYLPHHHHHHHNHHRGGENVEVVIIEREQFY</sequence>
<keyword evidence="6" id="KW-1185">Reference proteome</keyword>
<dbReference type="AlphaFoldDB" id="A0A8J4GIF1"/>
<organism evidence="4 5">
    <name type="scientific">Volvox reticuliferus</name>
    <dbReference type="NCBI Taxonomy" id="1737510"/>
    <lineage>
        <taxon>Eukaryota</taxon>
        <taxon>Viridiplantae</taxon>
        <taxon>Chlorophyta</taxon>
        <taxon>core chlorophytes</taxon>
        <taxon>Chlorophyceae</taxon>
        <taxon>CS clade</taxon>
        <taxon>Chlamydomonadales</taxon>
        <taxon>Volvocaceae</taxon>
        <taxon>Volvox</taxon>
    </lineage>
</organism>
<gene>
    <name evidence="3" type="ORF">Vretifemale_11368</name>
    <name evidence="4" type="ORF">Vretimale_12006</name>
</gene>
<feature type="chain" id="PRO_5035391421" description="C2 domain-containing protein" evidence="1">
    <location>
        <begin position="25"/>
        <end position="221"/>
    </location>
</feature>
<evidence type="ECO:0000313" key="6">
    <source>
        <dbReference type="Proteomes" id="UP000747110"/>
    </source>
</evidence>
<accession>A0A8J4GIF1</accession>
<dbReference type="Gene3D" id="2.60.40.150">
    <property type="entry name" value="C2 domain"/>
    <property type="match status" value="1"/>
</dbReference>
<dbReference type="PROSITE" id="PS50004">
    <property type="entry name" value="C2"/>
    <property type="match status" value="1"/>
</dbReference>
<name>A0A8J4GIF1_9CHLO</name>
<dbReference type="InterPro" id="IPR052981">
    <property type="entry name" value="Ingression_C2_domain"/>
</dbReference>
<dbReference type="PANTHER" id="PTHR47052:SF3">
    <property type="entry name" value="INGRESSION PROTEIN 1"/>
    <property type="match status" value="1"/>
</dbReference>
<feature type="non-terminal residue" evidence="4">
    <location>
        <position position="221"/>
    </location>
</feature>
<evidence type="ECO:0000313" key="5">
    <source>
        <dbReference type="Proteomes" id="UP000722791"/>
    </source>
</evidence>
<dbReference type="EMBL" id="BNCP01000024">
    <property type="protein sequence ID" value="GIL82549.1"/>
    <property type="molecule type" value="Genomic_DNA"/>
</dbReference>
<keyword evidence="1" id="KW-0732">Signal</keyword>
<evidence type="ECO:0000313" key="3">
    <source>
        <dbReference type="EMBL" id="GIL82549.1"/>
    </source>
</evidence>
<dbReference type="Proteomes" id="UP000722791">
    <property type="component" value="Unassembled WGS sequence"/>
</dbReference>
<evidence type="ECO:0000313" key="4">
    <source>
        <dbReference type="EMBL" id="GIM07927.1"/>
    </source>
</evidence>
<dbReference type="SUPFAM" id="SSF49562">
    <property type="entry name" value="C2 domain (Calcium/lipid-binding domain, CaLB)"/>
    <property type="match status" value="1"/>
</dbReference>
<dbReference type="EMBL" id="BNCQ01000025">
    <property type="protein sequence ID" value="GIM07927.1"/>
    <property type="molecule type" value="Genomic_DNA"/>
</dbReference>
<dbReference type="Proteomes" id="UP000747110">
    <property type="component" value="Unassembled WGS sequence"/>
</dbReference>
<comment type="caution">
    <text evidence="4">The sequence shown here is derived from an EMBL/GenBank/DDBJ whole genome shotgun (WGS) entry which is preliminary data.</text>
</comment>